<dbReference type="AlphaFoldDB" id="A0A0M7AMR6"/>
<evidence type="ECO:0000259" key="1">
    <source>
        <dbReference type="Pfam" id="PF13640"/>
    </source>
</evidence>
<dbReference type="InterPro" id="IPR051842">
    <property type="entry name" value="uS12_prolyl_hydroxylase"/>
</dbReference>
<dbReference type="Gene3D" id="2.60.120.620">
    <property type="entry name" value="q2cbj1_9rhob like domain"/>
    <property type="match status" value="1"/>
</dbReference>
<dbReference type="PANTHER" id="PTHR12117:SF0">
    <property type="entry name" value="PROLYL 3-HYDROXYLASE OGFOD1"/>
    <property type="match status" value="1"/>
</dbReference>
<proteinExistence type="predicted"/>
<dbReference type="RefSeq" id="WP_055673501.1">
    <property type="nucleotide sequence ID" value="NZ_CXWD01000021.1"/>
</dbReference>
<evidence type="ECO:0000313" key="3">
    <source>
        <dbReference type="Proteomes" id="UP000053235"/>
    </source>
</evidence>
<sequence>MSILHPNLIDNLNDLRTAFDNNEPFRHVEIPNFFQEDVLSRILQQFPVPKAEEMVNEFGVPNRKYACHDVRNIGPVYKEIDDYISGQEFANIMSELTGIRDLLYDPEYHGAGTHDNMSGQGMDPHVDFNFHRTTGYHRRLNAIIYLNDEWKEEWGGCLQVHKDPWDPANDWTKTYLPLKNRCVLFETNEYSWHGFTKVKHPTDPNISRKSFTIYMYTKERPVHEIGDKHGTIYVPRPMPDSIKPGRPLSIDEYEDIKQLIGKRTGMIKGMYEREMKQNNVIKSLMSFRDNFQLPIEGFVRQVGGASGVHGNFGVMKSFEFKLRSIKTLSSFSFSFKIPPYLDGQSVEVLINGIELASFKSNGGKIEGAVAFEMESNDTAEFAFKFARSQSAHAARQGSDKREVSGFIERLRCE</sequence>
<dbReference type="Proteomes" id="UP000053235">
    <property type="component" value="Unassembled WGS sequence"/>
</dbReference>
<keyword evidence="3" id="KW-1185">Reference proteome</keyword>
<name>A0A0M7AMR6_9HYPH</name>
<dbReference type="OrthoDB" id="9783171at2"/>
<evidence type="ECO:0000313" key="2">
    <source>
        <dbReference type="EMBL" id="CTQ75520.1"/>
    </source>
</evidence>
<protein>
    <submittedName>
        <fullName evidence="2">Putative proline hydroxylase</fullName>
    </submittedName>
</protein>
<dbReference type="Pfam" id="PF13640">
    <property type="entry name" value="2OG-FeII_Oxy_3"/>
    <property type="match status" value="1"/>
</dbReference>
<dbReference type="EMBL" id="CXWD01000021">
    <property type="protein sequence ID" value="CTQ75520.1"/>
    <property type="molecule type" value="Genomic_DNA"/>
</dbReference>
<reference evidence="3" key="1">
    <citation type="submission" date="2015-07" db="EMBL/GenBank/DDBJ databases">
        <authorList>
            <person name="Rodrigo-Torres Lidia"/>
            <person name="Arahal R.David."/>
        </authorList>
    </citation>
    <scope>NUCLEOTIDE SEQUENCE [LARGE SCALE GENOMIC DNA]</scope>
    <source>
        <strain evidence="3">CECT 5112</strain>
    </source>
</reference>
<dbReference type="STRING" id="388408.LAX5112_04273"/>
<gene>
    <name evidence="2" type="ORF">LAX5112_04273</name>
</gene>
<dbReference type="PANTHER" id="PTHR12117">
    <property type="entry name" value="HISTONE ACETYLTRANSFERASE COMPLEX"/>
    <property type="match status" value="1"/>
</dbReference>
<accession>A0A0M7AMR6</accession>
<feature type="domain" description="Prolyl 4-hydroxylase alpha subunit Fe(2+) 2OG dioxygenase" evidence="1">
    <location>
        <begin position="118"/>
        <end position="216"/>
    </location>
</feature>
<organism evidence="2 3">
    <name type="scientific">Roseibium alexandrii</name>
    <dbReference type="NCBI Taxonomy" id="388408"/>
    <lineage>
        <taxon>Bacteria</taxon>
        <taxon>Pseudomonadati</taxon>
        <taxon>Pseudomonadota</taxon>
        <taxon>Alphaproteobacteria</taxon>
        <taxon>Hyphomicrobiales</taxon>
        <taxon>Stappiaceae</taxon>
        <taxon>Roseibium</taxon>
    </lineage>
</organism>
<dbReference type="InterPro" id="IPR044862">
    <property type="entry name" value="Pro_4_hyd_alph_FE2OG_OXY"/>
</dbReference>